<proteinExistence type="predicted"/>
<dbReference type="EMBL" id="JAEUBG010003112">
    <property type="protein sequence ID" value="KAH3683479.1"/>
    <property type="molecule type" value="Genomic_DNA"/>
</dbReference>
<organism evidence="1 2">
    <name type="scientific">Wickerhamomyces pijperi</name>
    <name type="common">Yeast</name>
    <name type="synonym">Pichia pijperi</name>
    <dbReference type="NCBI Taxonomy" id="599730"/>
    <lineage>
        <taxon>Eukaryota</taxon>
        <taxon>Fungi</taxon>
        <taxon>Dikarya</taxon>
        <taxon>Ascomycota</taxon>
        <taxon>Saccharomycotina</taxon>
        <taxon>Saccharomycetes</taxon>
        <taxon>Phaffomycetales</taxon>
        <taxon>Wickerhamomycetaceae</taxon>
        <taxon>Wickerhamomyces</taxon>
    </lineage>
</organism>
<evidence type="ECO:0000313" key="1">
    <source>
        <dbReference type="EMBL" id="KAH3683479.1"/>
    </source>
</evidence>
<keyword evidence="2" id="KW-1185">Reference proteome</keyword>
<dbReference type="Proteomes" id="UP000774326">
    <property type="component" value="Unassembled WGS sequence"/>
</dbReference>
<comment type="caution">
    <text evidence="1">The sequence shown here is derived from an EMBL/GenBank/DDBJ whole genome shotgun (WGS) entry which is preliminary data.</text>
</comment>
<sequence length="170" mass="18315">MAYVNTTRSVKEVFLKPKTALTDFTTNDGSLEVVLVLFVEAFGTVVVVVDHTKLNIKGVQTPQTFKPLPPSSKMFLKFSITLIFEIAKFSLVNGPICGRILTSNRSLNLGSISGSFLKTSAPNEVIVPSSNAFKRTSSSIAEPLPMLTILAPLLKSLMVSLLIKSIVSGV</sequence>
<name>A0A9P8TLU4_WICPI</name>
<gene>
    <name evidence="1" type="ORF">WICPIJ_005563</name>
</gene>
<reference evidence="1" key="1">
    <citation type="journal article" date="2021" name="Open Biol.">
        <title>Shared evolutionary footprints suggest mitochondrial oxidative damage underlies multiple complex I losses in fungi.</title>
        <authorList>
            <person name="Schikora-Tamarit M.A."/>
            <person name="Marcet-Houben M."/>
            <person name="Nosek J."/>
            <person name="Gabaldon T."/>
        </authorList>
    </citation>
    <scope>NUCLEOTIDE SEQUENCE</scope>
    <source>
        <strain evidence="1">CBS2887</strain>
    </source>
</reference>
<reference evidence="1" key="2">
    <citation type="submission" date="2021-01" db="EMBL/GenBank/DDBJ databases">
        <authorList>
            <person name="Schikora-Tamarit M.A."/>
        </authorList>
    </citation>
    <scope>NUCLEOTIDE SEQUENCE</scope>
    <source>
        <strain evidence="1">CBS2887</strain>
    </source>
</reference>
<dbReference type="AlphaFoldDB" id="A0A9P8TLU4"/>
<accession>A0A9P8TLU4</accession>
<protein>
    <submittedName>
        <fullName evidence="1">Uncharacterized protein</fullName>
    </submittedName>
</protein>
<evidence type="ECO:0000313" key="2">
    <source>
        <dbReference type="Proteomes" id="UP000774326"/>
    </source>
</evidence>